<comment type="caution">
    <text evidence="2">The sequence shown here is derived from an EMBL/GenBank/DDBJ whole genome shotgun (WGS) entry which is preliminary data.</text>
</comment>
<dbReference type="InterPro" id="IPR010344">
    <property type="entry name" value="YbjH"/>
</dbReference>
<dbReference type="Pfam" id="PF06082">
    <property type="entry name" value="YjbH"/>
    <property type="match status" value="1"/>
</dbReference>
<evidence type="ECO:0000313" key="2">
    <source>
        <dbReference type="EMBL" id="RUO49307.1"/>
    </source>
</evidence>
<sequence>MPNDANNQRCLSNDTKAPKNLSSDRFNRKSERKVSNIGRLMSHTMSHSVSVRQKAKKKALTLAIAAILLSPATYSVASAATSADTSTNTNSGVPQGPLAQSDFGGVGLMQTPTARMNPYGEMSINYADSDIYRRTAFSIQLFPWLETTARYTDIRNRLYSSDPNFSGDQTLKDKGFDAKLLLNYEGKYMPQFAVGLQDVGGTGIFAGEYIVANKRFSAGSAGGFDVSLGMGWGYLGRRDNISNPFCDIADRMCERGTQTTGRGGKFEVDKWFRGPAAVFGGVQYYVPMPEAWGGLSLMAEYDPNDYQQDRAGVPIEVDSPWNFGANYALNDNISFKVGYQRGNTVTFGFTLNYNFNSAHQLKLEPAKRQAQANQVAPATLNEVDYDRLANDLLVEAGWRVARRSTPGRDNVAVIADDIDQSSGIAPGLTLSKERRATVTLEATQTRFRDTAEAVDRAARILADALPEHITEYQIKEFNGNLGIKQHNINAEAYKTAYRGERFHTNEQNAIHTTSVNPKTAITANNNEFKNDFTWSIQPDLDQSFGGAEDFYIYQLSLKATGKYTLTNAWDVSGKLGINIADSYDKFNFLIDSQDTPLPRVRTRIREYAVNQNVWLDNLQVNYTKQLGNNLFASAYGGYLERMFGGVGGEVLYRPLHSDFAYGLDLNYVKQRDPYQDLGFDDYSVLTGHASLYYNADKLMNGAFGNSTVIARVGRFLAKDEGIQLEYQHEFDSGVIAGAFAAFTNVSDEDYGEGSFTKGFYLSIPFDLFFVRNTKTRGTIGWMPILRDGGQMLHRSRPLYNNVK</sequence>
<keyword evidence="3" id="KW-1185">Reference proteome</keyword>
<dbReference type="AlphaFoldDB" id="A0A432XKT1"/>
<dbReference type="EMBL" id="PIPU01000001">
    <property type="protein sequence ID" value="RUO49307.1"/>
    <property type="molecule type" value="Genomic_DNA"/>
</dbReference>
<protein>
    <submittedName>
        <fullName evidence="2">YjbH domain-containing protein</fullName>
    </submittedName>
</protein>
<organism evidence="2 3">
    <name type="scientific">Pseudidiomarina donghaiensis</name>
    <dbReference type="NCBI Taxonomy" id="519452"/>
    <lineage>
        <taxon>Bacteria</taxon>
        <taxon>Pseudomonadati</taxon>
        <taxon>Pseudomonadota</taxon>
        <taxon>Gammaproteobacteria</taxon>
        <taxon>Alteromonadales</taxon>
        <taxon>Idiomarinaceae</taxon>
        <taxon>Pseudidiomarina</taxon>
    </lineage>
</organism>
<dbReference type="Proteomes" id="UP000286985">
    <property type="component" value="Unassembled WGS sequence"/>
</dbReference>
<name>A0A432XKT1_9GAMM</name>
<proteinExistence type="predicted"/>
<feature type="compositionally biased region" description="Basic and acidic residues" evidence="1">
    <location>
        <begin position="25"/>
        <end position="34"/>
    </location>
</feature>
<evidence type="ECO:0000313" key="3">
    <source>
        <dbReference type="Proteomes" id="UP000286985"/>
    </source>
</evidence>
<accession>A0A432XKT1</accession>
<gene>
    <name evidence="2" type="ORF">CWE24_02035</name>
</gene>
<dbReference type="OrthoDB" id="19542at2"/>
<feature type="compositionally biased region" description="Polar residues" evidence="1">
    <location>
        <begin position="1"/>
        <end position="24"/>
    </location>
</feature>
<reference evidence="3" key="1">
    <citation type="journal article" date="2018" name="Front. Microbiol.">
        <title>Genome-Based Analysis Reveals the Taxonomy and Diversity of the Family Idiomarinaceae.</title>
        <authorList>
            <person name="Liu Y."/>
            <person name="Lai Q."/>
            <person name="Shao Z."/>
        </authorList>
    </citation>
    <scope>NUCLEOTIDE SEQUENCE [LARGE SCALE GENOMIC DNA]</scope>
    <source>
        <strain evidence="3">908033</strain>
    </source>
</reference>
<feature type="region of interest" description="Disordered" evidence="1">
    <location>
        <begin position="1"/>
        <end position="37"/>
    </location>
</feature>
<dbReference type="STRING" id="519452.SAMN04488139_0542"/>
<evidence type="ECO:0000256" key="1">
    <source>
        <dbReference type="SAM" id="MobiDB-lite"/>
    </source>
</evidence>